<reference evidence="1 2" key="1">
    <citation type="submission" date="2017-09" db="EMBL/GenBank/DDBJ databases">
        <authorList>
            <person name="Ehlers B."/>
            <person name="Leendertz F.H."/>
        </authorList>
    </citation>
    <scope>NUCLEOTIDE SEQUENCE [LARGE SCALE GENOMIC DNA]</scope>
    <source>
        <strain evidence="1 2">DSM 27208</strain>
    </source>
</reference>
<accession>A0A285P0N7</accession>
<proteinExistence type="predicted"/>
<dbReference type="OrthoDB" id="185449at2157"/>
<name>A0A285P0N7_NATPI</name>
<dbReference type="AlphaFoldDB" id="A0A285P0N7"/>
<evidence type="ECO:0000313" key="2">
    <source>
        <dbReference type="Proteomes" id="UP000219453"/>
    </source>
</evidence>
<gene>
    <name evidence="1" type="ORF">SAMN06269185_2448</name>
</gene>
<keyword evidence="2" id="KW-1185">Reference proteome</keyword>
<dbReference type="Pfam" id="PF20509">
    <property type="entry name" value="DUF6735"/>
    <property type="match status" value="1"/>
</dbReference>
<dbReference type="RefSeq" id="WP_097009659.1">
    <property type="nucleotide sequence ID" value="NZ_OBEJ01000003.1"/>
</dbReference>
<dbReference type="EMBL" id="OBEJ01000003">
    <property type="protein sequence ID" value="SNZ15285.1"/>
    <property type="molecule type" value="Genomic_DNA"/>
</dbReference>
<dbReference type="InterPro" id="IPR046622">
    <property type="entry name" value="DUF6735"/>
</dbReference>
<organism evidence="1 2">
    <name type="scientific">Natronoarchaeum philippinense</name>
    <dbReference type="NCBI Taxonomy" id="558529"/>
    <lineage>
        <taxon>Archaea</taxon>
        <taxon>Methanobacteriati</taxon>
        <taxon>Methanobacteriota</taxon>
        <taxon>Stenosarchaea group</taxon>
        <taxon>Halobacteria</taxon>
        <taxon>Halobacteriales</taxon>
        <taxon>Natronoarchaeaceae</taxon>
    </lineage>
</organism>
<evidence type="ECO:0000313" key="1">
    <source>
        <dbReference type="EMBL" id="SNZ15285.1"/>
    </source>
</evidence>
<dbReference type="Proteomes" id="UP000219453">
    <property type="component" value="Unassembled WGS sequence"/>
</dbReference>
<protein>
    <submittedName>
        <fullName evidence="1">Uncharacterized protein</fullName>
    </submittedName>
</protein>
<sequence length="206" mass="23358">MGHRALIAYERCDELYNLHYSHWGALNLQLKHDVDDETPFGGTEAHTEWAAEIFEQSCEQDALDTLLQGEERPRTTVDPDPEATGLTKEEIIAQHLDFEYHEAFYVVTTEFDITAYRTLWFGLQNVCKGVSDGPKFGNGALQTVRWYDGEPVGDGPLRGRFEALKDVVGDLIDDDVLTHEVATEYMIEKLTAWCGEEQELIVRTSS</sequence>